<evidence type="ECO:0000313" key="2">
    <source>
        <dbReference type="EMBL" id="JAE08054.1"/>
    </source>
</evidence>
<organism evidence="2">
    <name type="scientific">Arundo donax</name>
    <name type="common">Giant reed</name>
    <name type="synonym">Donax arundinaceus</name>
    <dbReference type="NCBI Taxonomy" id="35708"/>
    <lineage>
        <taxon>Eukaryota</taxon>
        <taxon>Viridiplantae</taxon>
        <taxon>Streptophyta</taxon>
        <taxon>Embryophyta</taxon>
        <taxon>Tracheophyta</taxon>
        <taxon>Spermatophyta</taxon>
        <taxon>Magnoliopsida</taxon>
        <taxon>Liliopsida</taxon>
        <taxon>Poales</taxon>
        <taxon>Poaceae</taxon>
        <taxon>PACMAD clade</taxon>
        <taxon>Arundinoideae</taxon>
        <taxon>Arundineae</taxon>
        <taxon>Arundo</taxon>
    </lineage>
</organism>
<feature type="compositionally biased region" description="Basic residues" evidence="1">
    <location>
        <begin position="10"/>
        <end position="20"/>
    </location>
</feature>
<accession>A0A0A9FA16</accession>
<name>A0A0A9FA16_ARUDO</name>
<reference evidence="2" key="2">
    <citation type="journal article" date="2015" name="Data Brief">
        <title>Shoot transcriptome of the giant reed, Arundo donax.</title>
        <authorList>
            <person name="Barrero R.A."/>
            <person name="Guerrero F.D."/>
            <person name="Moolhuijzen P."/>
            <person name="Goolsby J.A."/>
            <person name="Tidwell J."/>
            <person name="Bellgard S.E."/>
            <person name="Bellgard M.I."/>
        </authorList>
    </citation>
    <scope>NUCLEOTIDE SEQUENCE</scope>
    <source>
        <tissue evidence="2">Shoot tissue taken approximately 20 cm above the soil surface</tissue>
    </source>
</reference>
<sequence>MLLRPPARTPHNHHPPRSRRPPAAQPASSRVLGLARWPSAAHAAGLSPPRRAWLPLLLASHSRCTLSSELADAQPPPPSRLHSGELMGAQPPRVSLGEVTRA</sequence>
<feature type="region of interest" description="Disordered" evidence="1">
    <location>
        <begin position="66"/>
        <end position="102"/>
    </location>
</feature>
<proteinExistence type="predicted"/>
<evidence type="ECO:0000256" key="1">
    <source>
        <dbReference type="SAM" id="MobiDB-lite"/>
    </source>
</evidence>
<dbReference type="EMBL" id="GBRH01189842">
    <property type="protein sequence ID" value="JAE08054.1"/>
    <property type="molecule type" value="Transcribed_RNA"/>
</dbReference>
<feature type="region of interest" description="Disordered" evidence="1">
    <location>
        <begin position="1"/>
        <end position="31"/>
    </location>
</feature>
<reference evidence="2" key="1">
    <citation type="submission" date="2014-09" db="EMBL/GenBank/DDBJ databases">
        <authorList>
            <person name="Magalhaes I.L.F."/>
            <person name="Oliveira U."/>
            <person name="Santos F.R."/>
            <person name="Vidigal T.H.D.A."/>
            <person name="Brescovit A.D."/>
            <person name="Santos A.J."/>
        </authorList>
    </citation>
    <scope>NUCLEOTIDE SEQUENCE</scope>
    <source>
        <tissue evidence="2">Shoot tissue taken approximately 20 cm above the soil surface</tissue>
    </source>
</reference>
<dbReference type="AlphaFoldDB" id="A0A0A9FA16"/>
<protein>
    <submittedName>
        <fullName evidence="2">Uncharacterized protein</fullName>
    </submittedName>
</protein>